<dbReference type="RefSeq" id="WP_116669016.1">
    <property type="nucleotide sequence ID" value="NZ_MZGU01000002.1"/>
</dbReference>
<dbReference type="InterPro" id="IPR029063">
    <property type="entry name" value="SAM-dependent_MTases_sf"/>
</dbReference>
<keyword evidence="4" id="KW-1185">Reference proteome</keyword>
<dbReference type="PANTHER" id="PTHR44068">
    <property type="entry name" value="ZGC:194242"/>
    <property type="match status" value="1"/>
</dbReference>
<dbReference type="GO" id="GO:0016126">
    <property type="term" value="P:sterol biosynthetic process"/>
    <property type="evidence" value="ECO:0007669"/>
    <property type="project" value="TreeGrafter"/>
</dbReference>
<comment type="caution">
    <text evidence="3">The sequence shown here is derived from an EMBL/GenBank/DDBJ whole genome shotgun (WGS) entry which is preliminary data.</text>
</comment>
<dbReference type="GO" id="GO:0032259">
    <property type="term" value="P:methylation"/>
    <property type="evidence" value="ECO:0007669"/>
    <property type="project" value="UniProtKB-KW"/>
</dbReference>
<evidence type="ECO:0000313" key="4">
    <source>
        <dbReference type="Proteomes" id="UP000245577"/>
    </source>
</evidence>
<dbReference type="Gene3D" id="3.40.50.150">
    <property type="entry name" value="Vaccinia Virus protein VP39"/>
    <property type="match status" value="1"/>
</dbReference>
<dbReference type="CDD" id="cd02440">
    <property type="entry name" value="AdoMet_MTases"/>
    <property type="match status" value="1"/>
</dbReference>
<dbReference type="Proteomes" id="UP000245577">
    <property type="component" value="Unassembled WGS sequence"/>
</dbReference>
<dbReference type="InterPro" id="IPR013216">
    <property type="entry name" value="Methyltransf_11"/>
</dbReference>
<keyword evidence="1 3" id="KW-0808">Transferase</keyword>
<evidence type="ECO:0000313" key="3">
    <source>
        <dbReference type="EMBL" id="PWB87075.1"/>
    </source>
</evidence>
<dbReference type="InterPro" id="IPR050447">
    <property type="entry name" value="Erg6_SMT_methyltransf"/>
</dbReference>
<evidence type="ECO:0000259" key="2">
    <source>
        <dbReference type="Pfam" id="PF08241"/>
    </source>
</evidence>
<sequence>MAEKEVYTGNHYEDSDLIKNARKPEGELGHKILDRMNNSHEEMAKWGVSYFDINEEDYILDIGCGGGVNVERFAGQISNEGKVIGLDYSDVSVEKSSKRNEEFINEGKVEIIEGSVSDMPFEDKTFDIVTGFETIYFWPDFVNDLKEVNRVLKKGGLVFFCNEVVYKKGEMEKYDDLAKLLDMNIYSEEVLEESLTEAGFGDFETHINEENDWIVILARKN</sequence>
<keyword evidence="3" id="KW-0489">Methyltransferase</keyword>
<dbReference type="EC" id="2.1.1.164" evidence="3"/>
<dbReference type="PANTHER" id="PTHR44068:SF1">
    <property type="entry name" value="HYPOTHETICAL LOC100005854"/>
    <property type="match status" value="1"/>
</dbReference>
<feature type="domain" description="Methyltransferase type 11" evidence="2">
    <location>
        <begin position="60"/>
        <end position="160"/>
    </location>
</feature>
<evidence type="ECO:0000256" key="1">
    <source>
        <dbReference type="ARBA" id="ARBA00022679"/>
    </source>
</evidence>
<dbReference type="SUPFAM" id="SSF53335">
    <property type="entry name" value="S-adenosyl-L-methionine-dependent methyltransferases"/>
    <property type="match status" value="1"/>
</dbReference>
<dbReference type="GO" id="GO:0003838">
    <property type="term" value="F:sterol 24-C-methyltransferase activity"/>
    <property type="evidence" value="ECO:0007669"/>
    <property type="project" value="TreeGrafter"/>
</dbReference>
<dbReference type="OrthoDB" id="1018at2157"/>
<dbReference type="Pfam" id="PF08241">
    <property type="entry name" value="Methyltransf_11"/>
    <property type="match status" value="1"/>
</dbReference>
<dbReference type="EMBL" id="MZGU01000002">
    <property type="protein sequence ID" value="PWB87075.1"/>
    <property type="molecule type" value="Genomic_DNA"/>
</dbReference>
<protein>
    <submittedName>
        <fullName evidence="3">Demethylrebeccamycin-D-glucose O-methyltransferase</fullName>
        <ecNumber evidence="3">2.1.1.164</ecNumber>
    </submittedName>
</protein>
<reference evidence="3 4" key="1">
    <citation type="submission" date="2017-03" db="EMBL/GenBank/DDBJ databases">
        <title>Genome sequence of Methanobrevibacter wosei.</title>
        <authorList>
            <person name="Poehlein A."/>
            <person name="Seedorf H."/>
            <person name="Daniel R."/>
        </authorList>
    </citation>
    <scope>NUCLEOTIDE SEQUENCE [LARGE SCALE GENOMIC DNA]</scope>
    <source>
        <strain evidence="3 4">DSM 11979</strain>
    </source>
</reference>
<name>A0A2U1S989_9EURY</name>
<accession>A0A2U1S989</accession>
<proteinExistence type="predicted"/>
<dbReference type="AlphaFoldDB" id="A0A2U1S989"/>
<organism evidence="3 4">
    <name type="scientific">Methanobrevibacter woesei</name>
    <dbReference type="NCBI Taxonomy" id="190976"/>
    <lineage>
        <taxon>Archaea</taxon>
        <taxon>Methanobacteriati</taxon>
        <taxon>Methanobacteriota</taxon>
        <taxon>Methanomada group</taxon>
        <taxon>Methanobacteria</taxon>
        <taxon>Methanobacteriales</taxon>
        <taxon>Methanobacteriaceae</taxon>
        <taxon>Methanobrevibacter</taxon>
    </lineage>
</organism>
<dbReference type="GO" id="GO:0102082">
    <property type="term" value="F:demethylrebeccamycin--D-glucose O-methyltransferase activity"/>
    <property type="evidence" value="ECO:0007669"/>
    <property type="project" value="UniProtKB-EC"/>
</dbReference>
<gene>
    <name evidence="3" type="primary">rebM_1</name>
    <name evidence="3" type="ORF">MBBWO_01920</name>
</gene>